<evidence type="ECO:0000313" key="1">
    <source>
        <dbReference type="EMBL" id="UYV80537.1"/>
    </source>
</evidence>
<gene>
    <name evidence="1" type="ORF">LAZ67_19000507</name>
</gene>
<reference evidence="1 2" key="1">
    <citation type="submission" date="2022-01" db="EMBL/GenBank/DDBJ databases">
        <title>A chromosomal length assembly of Cordylochernes scorpioides.</title>
        <authorList>
            <person name="Zeh D."/>
            <person name="Zeh J."/>
        </authorList>
    </citation>
    <scope>NUCLEOTIDE SEQUENCE [LARGE SCALE GENOMIC DNA]</scope>
    <source>
        <strain evidence="1">IN4F17</strain>
        <tissue evidence="1">Whole Body</tissue>
    </source>
</reference>
<name>A0ABY6LK17_9ARAC</name>
<keyword evidence="2" id="KW-1185">Reference proteome</keyword>
<evidence type="ECO:0000313" key="2">
    <source>
        <dbReference type="Proteomes" id="UP001235939"/>
    </source>
</evidence>
<proteinExistence type="predicted"/>
<dbReference type="Proteomes" id="UP001235939">
    <property type="component" value="Chromosome 19"/>
</dbReference>
<accession>A0ABY6LK17</accession>
<organism evidence="1 2">
    <name type="scientific">Cordylochernes scorpioides</name>
    <dbReference type="NCBI Taxonomy" id="51811"/>
    <lineage>
        <taxon>Eukaryota</taxon>
        <taxon>Metazoa</taxon>
        <taxon>Ecdysozoa</taxon>
        <taxon>Arthropoda</taxon>
        <taxon>Chelicerata</taxon>
        <taxon>Arachnida</taxon>
        <taxon>Pseudoscorpiones</taxon>
        <taxon>Cheliferoidea</taxon>
        <taxon>Chernetidae</taxon>
        <taxon>Cordylochernes</taxon>
    </lineage>
</organism>
<protein>
    <submittedName>
        <fullName evidence="1">Uncharacterized protein</fullName>
    </submittedName>
</protein>
<dbReference type="EMBL" id="CP092881">
    <property type="protein sequence ID" value="UYV80537.1"/>
    <property type="molecule type" value="Genomic_DNA"/>
</dbReference>
<sequence length="1081" mass="129686">MVTNRLNWRIFVTIVSPKLELDWKLEEKKTCNELARRGQENYRKLEGVKKTTGRSLDELQVMVTNRLNWRIFVTIVSPKLELDWKLEEKKTYNELARRGQENYRKLEGVKKTTGRSLDELQVMVTNRLNWRIFVTIVSPKLELDWKLEEKKTYNELARRGQENYQKLEGVKKTTGRSLDELQVMVTNRLNWRIFVTIVSPKLELDWKLEEKKTYNELARRGQENYQKLEGVKKTTGRSLDELQVMVTNRLNWRIFVTIVSPKLELDWKLEEKKTYNELARRGQENYQKLEGVKKTTGRSLDELQVMVTNRLNWRIFVTIVSPKLELDWKLEEKKTYNELARRGQENYRKLEGVKKTTGRSLDELQVMVTNRLNWRIFVTIVSPKLELDWKLEEKKTYNELARRGQENYRKLEGVKKTTGRSLDELQVMVTNRLNWRIFVTIVSPKLELDWKLEEKKTYNELARRGQENYRKLEEVKKTTGRSLDELQVMVTNRLNWRIFVTIVSPKLELDWKLEEKKTYNELARRGQENYRKLEGVKKTTGRSLDELQVMVTNRLNWRIFVTIVSPKLELDWKLEEKKTYNELARRGQENYRKLEGVKKTTGRSLDELQVMVTNRLNWRIFVTIVSPKLELDWKLEEKKTYNELARRGQENYRKLEGVKKTTRRSLDELQVMVTNRLNWRIFVTIVSPKLELDWKLEEKKTYNELARRGQENYRKLEGVKKTTGRSLDELQVMVTNRLNWRIFVTIVSPKLELDWKLEEKKTYNELARRGQENYQKLEGVKKTTGRSLDELQVMVTNRLNWRIFVTIVSPKLELDWKLEEKKTYNELARRGQENYQKLEGVKKTTGRSLDELQVMVTNRLNWRIFVTIVSPKLELDWKLEEKKTYNELARRGQENYRKLEGVKKTTGRSLDELQVMVTNRLNWRIFVTIVSPKLELDWKLEEKKTYNELARRGQENYRKLEEVKKTTGRSLDELQVMVTNRLNWRIFVTIVSPKLELDWKLEEKKTYNELARRGQENYRKLEGVKKTTGRSLDELQVMVTNRLNWRIFVTIVSPKLELDWKLEEKKTYNELARRGQENYRK</sequence>
<feature type="non-terminal residue" evidence="1">
    <location>
        <position position="1081"/>
    </location>
</feature>